<keyword evidence="5 6" id="KW-0472">Membrane</keyword>
<proteinExistence type="inferred from homology"/>
<evidence type="ECO:0000256" key="3">
    <source>
        <dbReference type="ARBA" id="ARBA00022692"/>
    </source>
</evidence>
<evidence type="ECO:0000256" key="5">
    <source>
        <dbReference type="ARBA" id="ARBA00023136"/>
    </source>
</evidence>
<feature type="transmembrane region" description="Helical" evidence="6">
    <location>
        <begin position="313"/>
        <end position="343"/>
    </location>
</feature>
<dbReference type="EMBL" id="JAHQCR010000021">
    <property type="protein sequence ID" value="MBU9720668.1"/>
    <property type="molecule type" value="Genomic_DNA"/>
</dbReference>
<feature type="transmembrane region" description="Helical" evidence="6">
    <location>
        <begin position="38"/>
        <end position="60"/>
    </location>
</feature>
<feature type="transmembrane region" description="Helical" evidence="6">
    <location>
        <begin position="161"/>
        <end position="179"/>
    </location>
</feature>
<feature type="transmembrane region" description="Helical" evidence="6">
    <location>
        <begin position="12"/>
        <end position="32"/>
    </location>
</feature>
<feature type="transmembrane region" description="Helical" evidence="6">
    <location>
        <begin position="220"/>
        <end position="237"/>
    </location>
</feature>
<keyword evidence="4 6" id="KW-1133">Transmembrane helix</keyword>
<keyword evidence="3 6" id="KW-0812">Transmembrane</keyword>
<comment type="caution">
    <text evidence="7">The sequence shown here is derived from an EMBL/GenBank/DDBJ whole genome shotgun (WGS) entry which is preliminary data.</text>
</comment>
<feature type="transmembrane region" description="Helical" evidence="6">
    <location>
        <begin position="243"/>
        <end position="271"/>
    </location>
</feature>
<dbReference type="PANTHER" id="PTHR21716:SF15">
    <property type="entry name" value="TRANSPORT PROTEIN YRRI-RELATED"/>
    <property type="match status" value="1"/>
</dbReference>
<evidence type="ECO:0000313" key="8">
    <source>
        <dbReference type="Proteomes" id="UP000790580"/>
    </source>
</evidence>
<evidence type="ECO:0000313" key="7">
    <source>
        <dbReference type="EMBL" id="MBU9720668.1"/>
    </source>
</evidence>
<sequence>MQQRLTPWIIRLSLILLCGLVLYMFFLILSYMRPFFEIVLRIIVPFFVAGLIAYVLHPIVEKLSKKNIPRPISILIIYTLFLVFFIWILFKGTPYIMEEGQEFIEHMPQMAETYASFVNTIHEQAEVLPSTFQDRAEQWLQAGEAYIAESLTKVGGFLRQLMDWMLILIVIPFLVFYLLKDMMLVRKVCWYLTPKAFREEGERLVKEIDESLGAYIRGQLLVCIAVGILAYIGFIIIDMPYALLLAVFIGLTNVIPYFGPIIGMVPVVFIALTESFQLVIFAVIVTFIVQIVEGNILAPIIVGKSLHMHPVLIIFALVVGGEVAGVIGLILSVPILTVLRVILIHLRRIIRERKGVYY</sequence>
<comment type="similarity">
    <text evidence="2">Belongs to the autoinducer-2 exporter (AI-2E) (TC 2.A.86) family.</text>
</comment>
<feature type="transmembrane region" description="Helical" evidence="6">
    <location>
        <begin position="72"/>
        <end position="90"/>
    </location>
</feature>
<evidence type="ECO:0000256" key="2">
    <source>
        <dbReference type="ARBA" id="ARBA00009773"/>
    </source>
</evidence>
<dbReference type="RefSeq" id="WP_088074716.1">
    <property type="nucleotide sequence ID" value="NZ_JAHQCR010000021.1"/>
</dbReference>
<organism evidence="7 8">
    <name type="scientific">Evansella alkalicola</name>
    <dbReference type="NCBI Taxonomy" id="745819"/>
    <lineage>
        <taxon>Bacteria</taxon>
        <taxon>Bacillati</taxon>
        <taxon>Bacillota</taxon>
        <taxon>Bacilli</taxon>
        <taxon>Bacillales</taxon>
        <taxon>Bacillaceae</taxon>
        <taxon>Evansella</taxon>
    </lineage>
</organism>
<comment type="subcellular location">
    <subcellularLocation>
        <location evidence="1">Membrane</location>
        <topology evidence="1">Multi-pass membrane protein</topology>
    </subcellularLocation>
</comment>
<dbReference type="Proteomes" id="UP000790580">
    <property type="component" value="Unassembled WGS sequence"/>
</dbReference>
<evidence type="ECO:0000256" key="4">
    <source>
        <dbReference type="ARBA" id="ARBA00022989"/>
    </source>
</evidence>
<protein>
    <submittedName>
        <fullName evidence="7">AI-2E family transporter</fullName>
    </submittedName>
</protein>
<name>A0ABS6JQ32_9BACI</name>
<feature type="transmembrane region" description="Helical" evidence="6">
    <location>
        <begin position="278"/>
        <end position="301"/>
    </location>
</feature>
<gene>
    <name evidence="7" type="ORF">KS407_04305</name>
</gene>
<accession>A0ABS6JQ32</accession>
<reference evidence="7 8" key="1">
    <citation type="submission" date="2021-06" db="EMBL/GenBank/DDBJ databases">
        <title>Bacillus sp. RD4P76, an endophyte from a halophyte.</title>
        <authorList>
            <person name="Sun J.-Q."/>
        </authorList>
    </citation>
    <scope>NUCLEOTIDE SEQUENCE [LARGE SCALE GENOMIC DNA]</scope>
    <source>
        <strain evidence="7 8">JCM 17098</strain>
    </source>
</reference>
<evidence type="ECO:0000256" key="1">
    <source>
        <dbReference type="ARBA" id="ARBA00004141"/>
    </source>
</evidence>
<dbReference type="PANTHER" id="PTHR21716">
    <property type="entry name" value="TRANSMEMBRANE PROTEIN"/>
    <property type="match status" value="1"/>
</dbReference>
<dbReference type="InterPro" id="IPR002549">
    <property type="entry name" value="AI-2E-like"/>
</dbReference>
<dbReference type="Pfam" id="PF01594">
    <property type="entry name" value="AI-2E_transport"/>
    <property type="match status" value="1"/>
</dbReference>
<evidence type="ECO:0000256" key="6">
    <source>
        <dbReference type="SAM" id="Phobius"/>
    </source>
</evidence>
<keyword evidence="8" id="KW-1185">Reference proteome</keyword>